<dbReference type="VEuPathDB" id="FungiDB:FUN_015793"/>
<evidence type="ECO:0000313" key="2">
    <source>
        <dbReference type="Proteomes" id="UP000232722"/>
    </source>
</evidence>
<dbReference type="AlphaFoldDB" id="A0A2I1EJC6"/>
<protein>
    <submittedName>
        <fullName evidence="1">Uncharacterized protein</fullName>
    </submittedName>
</protein>
<accession>A0A2I1EJC6</accession>
<evidence type="ECO:0000313" key="1">
    <source>
        <dbReference type="EMBL" id="PKC11084.1"/>
    </source>
</evidence>
<organism evidence="1 2">
    <name type="scientific">Rhizophagus irregularis</name>
    <dbReference type="NCBI Taxonomy" id="588596"/>
    <lineage>
        <taxon>Eukaryota</taxon>
        <taxon>Fungi</taxon>
        <taxon>Fungi incertae sedis</taxon>
        <taxon>Mucoromycota</taxon>
        <taxon>Glomeromycotina</taxon>
        <taxon>Glomeromycetes</taxon>
        <taxon>Glomerales</taxon>
        <taxon>Glomeraceae</taxon>
        <taxon>Rhizophagus</taxon>
    </lineage>
</organism>
<sequence length="111" mass="13192">MKSAYLMYVIQGIDENNKMEKWNKLTTEVGRSNKGKTPAVVTKYQKMYTMIIEMRGYLKLLGDFEMFKEENLDSLTSIRTKAKVEVYIDNESVFNTWQQLFVKEELIRLEF</sequence>
<reference evidence="1 2" key="2">
    <citation type="submission" date="2017-09" db="EMBL/GenBank/DDBJ databases">
        <title>Extensive intraspecific genome diversity in a model arbuscular mycorrhizal fungus.</title>
        <authorList>
            <person name="Chen E.C."/>
            <person name="Morin E."/>
            <person name="Beaudet D."/>
            <person name="Noel J."/>
            <person name="Ndikumana S."/>
            <person name="Charron P."/>
            <person name="St-Onge C."/>
            <person name="Giorgi J."/>
            <person name="Grigoriev I.V."/>
            <person name="Roux C."/>
            <person name="Martin F.M."/>
            <person name="Corradi N."/>
        </authorList>
    </citation>
    <scope>NUCLEOTIDE SEQUENCE [LARGE SCALE GENOMIC DNA]</scope>
    <source>
        <strain evidence="1 2">A5</strain>
    </source>
</reference>
<reference evidence="1 2" key="1">
    <citation type="submission" date="2016-04" db="EMBL/GenBank/DDBJ databases">
        <title>Genome analyses suggest a sexual origin of heterokaryosis in a supposedly ancient asexual fungus.</title>
        <authorList>
            <person name="Ropars J."/>
            <person name="Sedzielewska K."/>
            <person name="Noel J."/>
            <person name="Charron P."/>
            <person name="Farinelli L."/>
            <person name="Marton T."/>
            <person name="Kruger M."/>
            <person name="Pelin A."/>
            <person name="Brachmann A."/>
            <person name="Corradi N."/>
        </authorList>
    </citation>
    <scope>NUCLEOTIDE SEQUENCE [LARGE SCALE GENOMIC DNA]</scope>
    <source>
        <strain evidence="1 2">A5</strain>
    </source>
</reference>
<name>A0A2I1EJC6_9GLOM</name>
<comment type="caution">
    <text evidence="1">The sequence shown here is derived from an EMBL/GenBank/DDBJ whole genome shotgun (WGS) entry which is preliminary data.</text>
</comment>
<dbReference type="OrthoDB" id="10315667at2759"/>
<dbReference type="EMBL" id="LLXJ01000335">
    <property type="protein sequence ID" value="PKC11084.1"/>
    <property type="molecule type" value="Genomic_DNA"/>
</dbReference>
<dbReference type="Proteomes" id="UP000232722">
    <property type="component" value="Unassembled WGS sequence"/>
</dbReference>
<gene>
    <name evidence="1" type="ORF">RhiirA5_413545</name>
</gene>
<proteinExistence type="predicted"/>